<dbReference type="InterPro" id="IPR020846">
    <property type="entry name" value="MFS_dom"/>
</dbReference>
<dbReference type="Proteomes" id="UP000490939">
    <property type="component" value="Unassembled WGS sequence"/>
</dbReference>
<keyword evidence="10" id="KW-1185">Reference proteome</keyword>
<evidence type="ECO:0000256" key="1">
    <source>
        <dbReference type="ARBA" id="ARBA00004141"/>
    </source>
</evidence>
<dbReference type="PROSITE" id="PS00216">
    <property type="entry name" value="SUGAR_TRANSPORT_1"/>
    <property type="match status" value="1"/>
</dbReference>
<dbReference type="InterPro" id="IPR036259">
    <property type="entry name" value="MFS_trans_sf"/>
</dbReference>
<feature type="transmembrane region" description="Helical" evidence="7">
    <location>
        <begin position="341"/>
        <end position="358"/>
    </location>
</feature>
<evidence type="ECO:0000256" key="5">
    <source>
        <dbReference type="ARBA" id="ARBA00022989"/>
    </source>
</evidence>
<dbReference type="InterPro" id="IPR005828">
    <property type="entry name" value="MFS_sugar_transport-like"/>
</dbReference>
<evidence type="ECO:0000313" key="9">
    <source>
        <dbReference type="EMBL" id="KAE9981678.1"/>
    </source>
</evidence>
<dbReference type="PROSITE" id="PS50850">
    <property type="entry name" value="MFS"/>
    <property type="match status" value="1"/>
</dbReference>
<sequence length="505" mass="55658">MATLERKHVSKWVPTDKTTLMIVLLFTTVVNSCTLGYDSSMMSGLNILPQYKDYFHLNSKTQGLLTAGSWMGHILATPFIQYIPDKYGRKATITVSAFFCVIASIITTAAHNPATFILGRIITGFGSQISSGGAPTLVGEIVKPGRRGFILGLFFSCYYVGSLISASVNLGAVDIASTWAWRLPAILQCVPSVLSLCFLPFVPESPRWLIANGKSEEARETLAIVYGQTDVDGLETSAIYTEIRSAIMYEKETYPRNPWKEITTGKPNLHRLFICVSFGIMLETLGNFVASFYLGDMLTLAGITNSTTQLQINVILSCWCFVVAVAGSYLLDIIGRRPQMLWSVLSMAVCLFAIGAMTKAYGTSTKTSGIYGTIAFIFIFQGLYSISVTPLTTVYAPEIMHYSIRTAGISVFRLFDCIAGLSYSFAMPYAMESLGWKFFMVNAVINIFFFVVVWFSWVETKGIPLEEIAIKFGEPDPRNIEVIDGEVAGDDADKRSVTVKVKQQI</sequence>
<dbReference type="AlphaFoldDB" id="A0A8H3V6R7"/>
<feature type="transmembrane region" description="Helical" evidence="7">
    <location>
        <begin position="150"/>
        <end position="173"/>
    </location>
</feature>
<organism evidence="9 10">
    <name type="scientific">Venturia inaequalis</name>
    <name type="common">Apple scab fungus</name>
    <dbReference type="NCBI Taxonomy" id="5025"/>
    <lineage>
        <taxon>Eukaryota</taxon>
        <taxon>Fungi</taxon>
        <taxon>Dikarya</taxon>
        <taxon>Ascomycota</taxon>
        <taxon>Pezizomycotina</taxon>
        <taxon>Dothideomycetes</taxon>
        <taxon>Pleosporomycetidae</taxon>
        <taxon>Venturiales</taxon>
        <taxon>Venturiaceae</taxon>
        <taxon>Venturia</taxon>
    </lineage>
</organism>
<keyword evidence="4 7" id="KW-0812">Transmembrane</keyword>
<evidence type="ECO:0000256" key="3">
    <source>
        <dbReference type="ARBA" id="ARBA00022448"/>
    </source>
</evidence>
<feature type="transmembrane region" description="Helical" evidence="7">
    <location>
        <begin position="370"/>
        <end position="395"/>
    </location>
</feature>
<keyword evidence="6 7" id="KW-0472">Membrane</keyword>
<comment type="subcellular location">
    <subcellularLocation>
        <location evidence="1">Membrane</location>
        <topology evidence="1">Multi-pass membrane protein</topology>
    </subcellularLocation>
</comment>
<dbReference type="PANTHER" id="PTHR48022:SF31">
    <property type="entry name" value="HEXOSE TRANSPORTER"/>
    <property type="match status" value="1"/>
</dbReference>
<dbReference type="SUPFAM" id="SSF103473">
    <property type="entry name" value="MFS general substrate transporter"/>
    <property type="match status" value="1"/>
</dbReference>
<gene>
    <name evidence="9" type="ORF">EG327_006129</name>
</gene>
<dbReference type="FunFam" id="1.20.1250.20:FF:000134">
    <property type="entry name" value="MFS sugar transporter protein"/>
    <property type="match status" value="1"/>
</dbReference>
<keyword evidence="5 7" id="KW-1133">Transmembrane helix</keyword>
<dbReference type="Pfam" id="PF00083">
    <property type="entry name" value="Sugar_tr"/>
    <property type="match status" value="1"/>
</dbReference>
<feature type="transmembrane region" description="Helical" evidence="7">
    <location>
        <begin position="20"/>
        <end position="37"/>
    </location>
</feature>
<feature type="transmembrane region" description="Helical" evidence="7">
    <location>
        <begin position="272"/>
        <end position="294"/>
    </location>
</feature>
<dbReference type="InterPro" id="IPR005829">
    <property type="entry name" value="Sugar_transporter_CS"/>
</dbReference>
<feature type="transmembrane region" description="Helical" evidence="7">
    <location>
        <begin position="314"/>
        <end position="334"/>
    </location>
</feature>
<proteinExistence type="inferred from homology"/>
<feature type="transmembrane region" description="Helical" evidence="7">
    <location>
        <begin position="407"/>
        <end position="426"/>
    </location>
</feature>
<comment type="similarity">
    <text evidence="2">Belongs to the major facilitator superfamily. Sugar transporter (TC 2.A.1.1) family.</text>
</comment>
<accession>A0A8H3V6R7</accession>
<reference evidence="9 10" key="1">
    <citation type="submission" date="2019-07" db="EMBL/GenBank/DDBJ databases">
        <title>Venturia inaequalis Genome Resource.</title>
        <authorList>
            <person name="Lichtner F.J."/>
        </authorList>
    </citation>
    <scope>NUCLEOTIDE SEQUENCE [LARGE SCALE GENOMIC DNA]</scope>
    <source>
        <strain evidence="9 10">DMI_063113</strain>
    </source>
</reference>
<dbReference type="Gene3D" id="1.20.1250.20">
    <property type="entry name" value="MFS general substrate transporter like domains"/>
    <property type="match status" value="1"/>
</dbReference>
<dbReference type="InterPro" id="IPR050360">
    <property type="entry name" value="MFS_Sugar_Transporters"/>
</dbReference>
<feature type="transmembrane region" description="Helical" evidence="7">
    <location>
        <begin position="91"/>
        <end position="111"/>
    </location>
</feature>
<keyword evidence="3" id="KW-0813">Transport</keyword>
<comment type="caution">
    <text evidence="9">The sequence shown here is derived from an EMBL/GenBank/DDBJ whole genome shotgun (WGS) entry which is preliminary data.</text>
</comment>
<dbReference type="GO" id="GO:0005351">
    <property type="term" value="F:carbohydrate:proton symporter activity"/>
    <property type="evidence" value="ECO:0007669"/>
    <property type="project" value="TreeGrafter"/>
</dbReference>
<feature type="transmembrane region" description="Helical" evidence="7">
    <location>
        <begin position="438"/>
        <end position="458"/>
    </location>
</feature>
<feature type="domain" description="Major facilitator superfamily (MFS) profile" evidence="8">
    <location>
        <begin position="24"/>
        <end position="461"/>
    </location>
</feature>
<evidence type="ECO:0000256" key="2">
    <source>
        <dbReference type="ARBA" id="ARBA00010992"/>
    </source>
</evidence>
<protein>
    <recommendedName>
        <fullName evidence="8">Major facilitator superfamily (MFS) profile domain-containing protein</fullName>
    </recommendedName>
</protein>
<evidence type="ECO:0000259" key="8">
    <source>
        <dbReference type="PROSITE" id="PS50850"/>
    </source>
</evidence>
<name>A0A8H3V6R7_VENIN</name>
<evidence type="ECO:0000256" key="7">
    <source>
        <dbReference type="SAM" id="Phobius"/>
    </source>
</evidence>
<dbReference type="PANTHER" id="PTHR48022">
    <property type="entry name" value="PLASTIDIC GLUCOSE TRANSPORTER 4"/>
    <property type="match status" value="1"/>
</dbReference>
<evidence type="ECO:0000313" key="10">
    <source>
        <dbReference type="Proteomes" id="UP000490939"/>
    </source>
</evidence>
<dbReference type="GO" id="GO:0016020">
    <property type="term" value="C:membrane"/>
    <property type="evidence" value="ECO:0007669"/>
    <property type="project" value="UniProtKB-SubCell"/>
</dbReference>
<dbReference type="EMBL" id="WNWR01000357">
    <property type="protein sequence ID" value="KAE9981678.1"/>
    <property type="molecule type" value="Genomic_DNA"/>
</dbReference>
<evidence type="ECO:0000256" key="6">
    <source>
        <dbReference type="ARBA" id="ARBA00023136"/>
    </source>
</evidence>
<evidence type="ECO:0000256" key="4">
    <source>
        <dbReference type="ARBA" id="ARBA00022692"/>
    </source>
</evidence>